<gene>
    <name evidence="2" type="ORF">UY3_06007</name>
</gene>
<evidence type="ECO:0008006" key="4">
    <source>
        <dbReference type="Google" id="ProtNLM"/>
    </source>
</evidence>
<dbReference type="EMBL" id="KB523805">
    <property type="protein sequence ID" value="EMP36796.1"/>
    <property type="molecule type" value="Genomic_DNA"/>
</dbReference>
<name>M7BFV9_CHEMY</name>
<dbReference type="Proteomes" id="UP000031443">
    <property type="component" value="Unassembled WGS sequence"/>
</dbReference>
<organism evidence="2 3">
    <name type="scientific">Chelonia mydas</name>
    <name type="common">Green sea-turtle</name>
    <name type="synonym">Chelonia agassizi</name>
    <dbReference type="NCBI Taxonomy" id="8469"/>
    <lineage>
        <taxon>Eukaryota</taxon>
        <taxon>Metazoa</taxon>
        <taxon>Chordata</taxon>
        <taxon>Craniata</taxon>
        <taxon>Vertebrata</taxon>
        <taxon>Euteleostomi</taxon>
        <taxon>Archelosauria</taxon>
        <taxon>Testudinata</taxon>
        <taxon>Testudines</taxon>
        <taxon>Cryptodira</taxon>
        <taxon>Durocryptodira</taxon>
        <taxon>Americhelydia</taxon>
        <taxon>Chelonioidea</taxon>
        <taxon>Cheloniidae</taxon>
        <taxon>Chelonia</taxon>
    </lineage>
</organism>
<evidence type="ECO:0000313" key="2">
    <source>
        <dbReference type="EMBL" id="EMP36796.1"/>
    </source>
</evidence>
<sequence>MLGRWEMLSCRLTLLLSFPVEYRSRLESTLSSLDPLNRLPVHRSKQHRSRTSGDIGLVYTGEGGDQSRLCHFSYVNNVAEVDVLRSTHRSVFTVVSRKLPLPR</sequence>
<feature type="signal peptide" evidence="1">
    <location>
        <begin position="1"/>
        <end position="17"/>
    </location>
</feature>
<protein>
    <recommendedName>
        <fullName evidence="4">Secreted protein</fullName>
    </recommendedName>
</protein>
<accession>M7BFV9</accession>
<reference evidence="3" key="1">
    <citation type="journal article" date="2013" name="Nat. Genet.">
        <title>The draft genomes of soft-shell turtle and green sea turtle yield insights into the development and evolution of the turtle-specific body plan.</title>
        <authorList>
            <person name="Wang Z."/>
            <person name="Pascual-Anaya J."/>
            <person name="Zadissa A."/>
            <person name="Li W."/>
            <person name="Niimura Y."/>
            <person name="Huang Z."/>
            <person name="Li C."/>
            <person name="White S."/>
            <person name="Xiong Z."/>
            <person name="Fang D."/>
            <person name="Wang B."/>
            <person name="Ming Y."/>
            <person name="Chen Y."/>
            <person name="Zheng Y."/>
            <person name="Kuraku S."/>
            <person name="Pignatelli M."/>
            <person name="Herrero J."/>
            <person name="Beal K."/>
            <person name="Nozawa M."/>
            <person name="Li Q."/>
            <person name="Wang J."/>
            <person name="Zhang H."/>
            <person name="Yu L."/>
            <person name="Shigenobu S."/>
            <person name="Wang J."/>
            <person name="Liu J."/>
            <person name="Flicek P."/>
            <person name="Searle S."/>
            <person name="Wang J."/>
            <person name="Kuratani S."/>
            <person name="Yin Y."/>
            <person name="Aken B."/>
            <person name="Zhang G."/>
            <person name="Irie N."/>
        </authorList>
    </citation>
    <scope>NUCLEOTIDE SEQUENCE [LARGE SCALE GENOMIC DNA]</scope>
</reference>
<keyword evidence="1" id="KW-0732">Signal</keyword>
<evidence type="ECO:0000313" key="3">
    <source>
        <dbReference type="Proteomes" id="UP000031443"/>
    </source>
</evidence>
<feature type="chain" id="PRO_5004080001" description="Secreted protein" evidence="1">
    <location>
        <begin position="18"/>
        <end position="103"/>
    </location>
</feature>
<evidence type="ECO:0000256" key="1">
    <source>
        <dbReference type="SAM" id="SignalP"/>
    </source>
</evidence>
<keyword evidence="3" id="KW-1185">Reference proteome</keyword>
<dbReference type="AlphaFoldDB" id="M7BFV9"/>
<proteinExistence type="predicted"/>